<dbReference type="Gene3D" id="3.10.320.10">
    <property type="entry name" value="Class II Histocompatibility Antigen, M Beta Chain, Chain B, domain 1"/>
    <property type="match status" value="1"/>
</dbReference>
<dbReference type="SMART" id="SM00921">
    <property type="entry name" value="MHC_II_beta"/>
    <property type="match status" value="1"/>
</dbReference>
<dbReference type="InterPro" id="IPR014745">
    <property type="entry name" value="MHC_II_a/b_N"/>
</dbReference>
<accession>A0A8C1VTT4</accession>
<keyword evidence="2" id="KW-0812">Transmembrane</keyword>
<feature type="domain" description="MHC class II beta chain N-terminal" evidence="3">
    <location>
        <begin position="47"/>
        <end position="117"/>
    </location>
</feature>
<evidence type="ECO:0000256" key="1">
    <source>
        <dbReference type="ARBA" id="ARBA00023180"/>
    </source>
</evidence>
<dbReference type="GO" id="GO:0019882">
    <property type="term" value="P:antigen processing and presentation"/>
    <property type="evidence" value="ECO:0007669"/>
    <property type="project" value="InterPro"/>
</dbReference>
<protein>
    <recommendedName>
        <fullName evidence="3">MHC class II beta chain N-terminal domain-containing protein</fullName>
    </recommendedName>
</protein>
<name>A0A8C1VTT4_CYPCA</name>
<evidence type="ECO:0000256" key="2">
    <source>
        <dbReference type="SAM" id="Phobius"/>
    </source>
</evidence>
<evidence type="ECO:0000313" key="4">
    <source>
        <dbReference type="Ensembl" id="ENSCCRP00015056049.1"/>
    </source>
</evidence>
<dbReference type="Proteomes" id="UP000694700">
    <property type="component" value="Unplaced"/>
</dbReference>
<proteinExistence type="predicted"/>
<dbReference type="GO" id="GO:0006955">
    <property type="term" value="P:immune response"/>
    <property type="evidence" value="ECO:0007669"/>
    <property type="project" value="InterPro"/>
</dbReference>
<keyword evidence="1" id="KW-0325">Glycoprotein</keyword>
<dbReference type="SUPFAM" id="SSF54452">
    <property type="entry name" value="MHC antigen-recognition domain"/>
    <property type="match status" value="1"/>
</dbReference>
<evidence type="ECO:0000313" key="5">
    <source>
        <dbReference type="Proteomes" id="UP000694700"/>
    </source>
</evidence>
<dbReference type="GO" id="GO:0042613">
    <property type="term" value="C:MHC class II protein complex"/>
    <property type="evidence" value="ECO:0007669"/>
    <property type="project" value="InterPro"/>
</dbReference>
<dbReference type="InterPro" id="IPR011162">
    <property type="entry name" value="MHC_I/II-like_Ag-recog"/>
</dbReference>
<keyword evidence="2" id="KW-1133">Transmembrane helix</keyword>
<reference evidence="4" key="1">
    <citation type="submission" date="2025-08" db="UniProtKB">
        <authorList>
            <consortium name="Ensembl"/>
        </authorList>
    </citation>
    <scope>IDENTIFICATION</scope>
</reference>
<dbReference type="InterPro" id="IPR000353">
    <property type="entry name" value="MHC_II_b_N"/>
</dbReference>
<organism evidence="4 5">
    <name type="scientific">Cyprinus carpio</name>
    <name type="common">Common carp</name>
    <dbReference type="NCBI Taxonomy" id="7962"/>
    <lineage>
        <taxon>Eukaryota</taxon>
        <taxon>Metazoa</taxon>
        <taxon>Chordata</taxon>
        <taxon>Craniata</taxon>
        <taxon>Vertebrata</taxon>
        <taxon>Euteleostomi</taxon>
        <taxon>Actinopterygii</taxon>
        <taxon>Neopterygii</taxon>
        <taxon>Teleostei</taxon>
        <taxon>Ostariophysi</taxon>
        <taxon>Cypriniformes</taxon>
        <taxon>Cyprinidae</taxon>
        <taxon>Cyprininae</taxon>
        <taxon>Cyprinus</taxon>
    </lineage>
</organism>
<evidence type="ECO:0000259" key="3">
    <source>
        <dbReference type="SMART" id="SM00921"/>
    </source>
</evidence>
<feature type="transmembrane region" description="Helical" evidence="2">
    <location>
        <begin position="163"/>
        <end position="184"/>
    </location>
</feature>
<keyword evidence="2" id="KW-0472">Membrane</keyword>
<dbReference type="AlphaFoldDB" id="A0A8C1VTT4"/>
<dbReference type="Ensembl" id="ENSCCRT00015057910.1">
    <property type="protein sequence ID" value="ENSCCRP00015056049.1"/>
    <property type="gene ID" value="ENSCCRG00015023061.1"/>
</dbReference>
<sequence length="210" mass="23987">MLQCPDQYIHKSKVRGTNAKMQYRPVLFLLLPALSETVHGHYGYVQMLCHASISQNFEFTFSVNYNKFEYLRYNSTEKKVVGYTEFGEKWAEDYNMILLAKGDLPVQQCRQLRMLTDPFAALTGKIILLAIDKISCVVEHASSHKPMIYHWDPSLPESERSKIILGAVGLLMGVFIAGGGLIYYKRKHTGFFRLPVCLLPLQTMNGTEEQ</sequence>